<dbReference type="InterPro" id="IPR043519">
    <property type="entry name" value="NT_sf"/>
</dbReference>
<accession>A0ABD5NPS8</accession>
<dbReference type="RefSeq" id="WP_256533575.1">
    <property type="nucleotide sequence ID" value="NZ_CP101824.1"/>
</dbReference>
<dbReference type="SUPFAM" id="SSF81301">
    <property type="entry name" value="Nucleotidyltransferase"/>
    <property type="match status" value="1"/>
</dbReference>
<dbReference type="NCBIfam" id="NF047752">
    <property type="entry name" value="MntA_antitoxin"/>
    <property type="match status" value="1"/>
</dbReference>
<evidence type="ECO:0000313" key="2">
    <source>
        <dbReference type="EMBL" id="MFC3959028.1"/>
    </source>
</evidence>
<dbReference type="CDD" id="cd05403">
    <property type="entry name" value="NT_KNTase_like"/>
    <property type="match status" value="1"/>
</dbReference>
<protein>
    <submittedName>
        <fullName evidence="2">Nucleotidyltransferase domain-containing protein</fullName>
    </submittedName>
</protein>
<dbReference type="InterPro" id="IPR052930">
    <property type="entry name" value="TA_antitoxin_MntA"/>
</dbReference>
<dbReference type="Pfam" id="PF18765">
    <property type="entry name" value="Polbeta"/>
    <property type="match status" value="1"/>
</dbReference>
<evidence type="ECO:0000259" key="1">
    <source>
        <dbReference type="Pfam" id="PF18765"/>
    </source>
</evidence>
<dbReference type="PANTHER" id="PTHR43852:SF2">
    <property type="entry name" value="PROTEIN ADENYLYLTRANSFERASE MNTA"/>
    <property type="match status" value="1"/>
</dbReference>
<name>A0ABD5NPS8_9EURY</name>
<comment type="caution">
    <text evidence="2">The sequence shown here is derived from an EMBL/GenBank/DDBJ whole genome shotgun (WGS) entry which is preliminary data.</text>
</comment>
<organism evidence="2 3">
    <name type="scientific">Halovivax cerinus</name>
    <dbReference type="NCBI Taxonomy" id="1487865"/>
    <lineage>
        <taxon>Archaea</taxon>
        <taxon>Methanobacteriati</taxon>
        <taxon>Methanobacteriota</taxon>
        <taxon>Stenosarchaea group</taxon>
        <taxon>Halobacteria</taxon>
        <taxon>Halobacteriales</taxon>
        <taxon>Natrialbaceae</taxon>
        <taxon>Halovivax</taxon>
    </lineage>
</organism>
<dbReference type="AlphaFoldDB" id="A0ABD5NPS8"/>
<gene>
    <name evidence="2" type="ORF">ACFOUR_11700</name>
</gene>
<dbReference type="InterPro" id="IPR041633">
    <property type="entry name" value="Polbeta"/>
</dbReference>
<dbReference type="PANTHER" id="PTHR43852">
    <property type="entry name" value="NUCLEOTIDYLTRANSFERASE"/>
    <property type="match status" value="1"/>
</dbReference>
<keyword evidence="3" id="KW-1185">Reference proteome</keyword>
<dbReference type="GeneID" id="73902706"/>
<dbReference type="Proteomes" id="UP001595846">
    <property type="component" value="Unassembled WGS sequence"/>
</dbReference>
<reference evidence="2 3" key="1">
    <citation type="journal article" date="2019" name="Int. J. Syst. Evol. Microbiol.">
        <title>The Global Catalogue of Microorganisms (GCM) 10K type strain sequencing project: providing services to taxonomists for standard genome sequencing and annotation.</title>
        <authorList>
            <consortium name="The Broad Institute Genomics Platform"/>
            <consortium name="The Broad Institute Genome Sequencing Center for Infectious Disease"/>
            <person name="Wu L."/>
            <person name="Ma J."/>
        </authorList>
    </citation>
    <scope>NUCLEOTIDE SEQUENCE [LARGE SCALE GENOMIC DNA]</scope>
    <source>
        <strain evidence="2 3">IBRC-M 10256</strain>
    </source>
</reference>
<proteinExistence type="predicted"/>
<feature type="domain" description="Polymerase beta nucleotidyltransferase" evidence="1">
    <location>
        <begin position="13"/>
        <end position="105"/>
    </location>
</feature>
<dbReference type="Gene3D" id="3.30.460.10">
    <property type="entry name" value="Beta Polymerase, domain 2"/>
    <property type="match status" value="1"/>
</dbReference>
<sequence>MTDADRRPIDETVSSVLAAHPVTVGYLFGSHARGEADARSDVDVAVALEDCHPGDSGHADRLLALGVDLAVAFGTDDVDVVDIRSAAPSVRRSVFSNGVRLVGSKSDADRLRDGLRTDDTDPRSPAERFDEALAAVDEHLA</sequence>
<evidence type="ECO:0000313" key="3">
    <source>
        <dbReference type="Proteomes" id="UP001595846"/>
    </source>
</evidence>
<dbReference type="EMBL" id="JBHSAQ010000010">
    <property type="protein sequence ID" value="MFC3959028.1"/>
    <property type="molecule type" value="Genomic_DNA"/>
</dbReference>